<name>A0A3P7JMV5_STRVU</name>
<dbReference type="Proteomes" id="UP000270094">
    <property type="component" value="Unassembled WGS sequence"/>
</dbReference>
<proteinExistence type="predicted"/>
<accession>A0A3P7JMV5</accession>
<dbReference type="SUPFAM" id="SSF55550">
    <property type="entry name" value="SH2 domain"/>
    <property type="match status" value="1"/>
</dbReference>
<organism evidence="1 2">
    <name type="scientific">Strongylus vulgaris</name>
    <name type="common">Blood worm</name>
    <dbReference type="NCBI Taxonomy" id="40348"/>
    <lineage>
        <taxon>Eukaryota</taxon>
        <taxon>Metazoa</taxon>
        <taxon>Ecdysozoa</taxon>
        <taxon>Nematoda</taxon>
        <taxon>Chromadorea</taxon>
        <taxon>Rhabditida</taxon>
        <taxon>Rhabditina</taxon>
        <taxon>Rhabditomorpha</taxon>
        <taxon>Strongyloidea</taxon>
        <taxon>Strongylidae</taxon>
        <taxon>Strongylus</taxon>
    </lineage>
</organism>
<sequence length="65" mass="7278">MATLIDEAAERTMTELQNEPWYHGALPLEDIAAILPNKGDFLIRELEPEEGRGPMVGFLLTLNLI</sequence>
<protein>
    <recommendedName>
        <fullName evidence="3">SH2 domain-containing protein</fullName>
    </recommendedName>
</protein>
<keyword evidence="2" id="KW-1185">Reference proteome</keyword>
<dbReference type="InterPro" id="IPR036860">
    <property type="entry name" value="SH2_dom_sf"/>
</dbReference>
<dbReference type="OrthoDB" id="5838276at2759"/>
<gene>
    <name evidence="1" type="ORF">SVUK_LOCUS12505</name>
</gene>
<reference evidence="1 2" key="1">
    <citation type="submission" date="2018-11" db="EMBL/GenBank/DDBJ databases">
        <authorList>
            <consortium name="Pathogen Informatics"/>
        </authorList>
    </citation>
    <scope>NUCLEOTIDE SEQUENCE [LARGE SCALE GENOMIC DNA]</scope>
</reference>
<dbReference type="EMBL" id="UYYB01099367">
    <property type="protein sequence ID" value="VDM77507.1"/>
    <property type="molecule type" value="Genomic_DNA"/>
</dbReference>
<evidence type="ECO:0000313" key="1">
    <source>
        <dbReference type="EMBL" id="VDM77507.1"/>
    </source>
</evidence>
<dbReference type="AlphaFoldDB" id="A0A3P7JMV5"/>
<dbReference type="Gene3D" id="3.30.505.10">
    <property type="entry name" value="SH2 domain"/>
    <property type="match status" value="1"/>
</dbReference>
<evidence type="ECO:0000313" key="2">
    <source>
        <dbReference type="Proteomes" id="UP000270094"/>
    </source>
</evidence>
<evidence type="ECO:0008006" key="3">
    <source>
        <dbReference type="Google" id="ProtNLM"/>
    </source>
</evidence>